<comment type="caution">
    <text evidence="2">The sequence shown here is derived from an EMBL/GenBank/DDBJ whole genome shotgun (WGS) entry which is preliminary data.</text>
</comment>
<keyword evidence="3" id="KW-1185">Reference proteome</keyword>
<evidence type="ECO:0000313" key="2">
    <source>
        <dbReference type="EMBL" id="GMN55378.1"/>
    </source>
</evidence>
<proteinExistence type="predicted"/>
<name>A0AA88AVR5_FICCA</name>
<protein>
    <submittedName>
        <fullName evidence="2">Uncharacterized protein</fullName>
    </submittedName>
</protein>
<dbReference type="Proteomes" id="UP001187192">
    <property type="component" value="Unassembled WGS sequence"/>
</dbReference>
<dbReference type="EMBL" id="BTGU01000057">
    <property type="protein sequence ID" value="GMN55378.1"/>
    <property type="molecule type" value="Genomic_DNA"/>
</dbReference>
<gene>
    <name evidence="2" type="ORF">TIFTF001_024501</name>
</gene>
<accession>A0AA88AVR5</accession>
<evidence type="ECO:0000313" key="3">
    <source>
        <dbReference type="Proteomes" id="UP001187192"/>
    </source>
</evidence>
<dbReference type="AlphaFoldDB" id="A0AA88AVR5"/>
<reference evidence="2" key="1">
    <citation type="submission" date="2023-07" db="EMBL/GenBank/DDBJ databases">
        <title>draft genome sequence of fig (Ficus carica).</title>
        <authorList>
            <person name="Takahashi T."/>
            <person name="Nishimura K."/>
        </authorList>
    </citation>
    <scope>NUCLEOTIDE SEQUENCE</scope>
</reference>
<organism evidence="2 3">
    <name type="scientific">Ficus carica</name>
    <name type="common">Common fig</name>
    <dbReference type="NCBI Taxonomy" id="3494"/>
    <lineage>
        <taxon>Eukaryota</taxon>
        <taxon>Viridiplantae</taxon>
        <taxon>Streptophyta</taxon>
        <taxon>Embryophyta</taxon>
        <taxon>Tracheophyta</taxon>
        <taxon>Spermatophyta</taxon>
        <taxon>Magnoliopsida</taxon>
        <taxon>eudicotyledons</taxon>
        <taxon>Gunneridae</taxon>
        <taxon>Pentapetalae</taxon>
        <taxon>rosids</taxon>
        <taxon>fabids</taxon>
        <taxon>Rosales</taxon>
        <taxon>Moraceae</taxon>
        <taxon>Ficeae</taxon>
        <taxon>Ficus</taxon>
    </lineage>
</organism>
<evidence type="ECO:0000256" key="1">
    <source>
        <dbReference type="SAM" id="MobiDB-lite"/>
    </source>
</evidence>
<feature type="compositionally biased region" description="Basic residues" evidence="1">
    <location>
        <begin position="66"/>
        <end position="76"/>
    </location>
</feature>
<sequence>MAEPLPADELPTEHGQKIVGFVSVGVLGSRQVRGKRWPRVKSFHQRRRLLLKDRKQEEEEEEEERKKKRGGRRLRL</sequence>
<feature type="region of interest" description="Disordered" evidence="1">
    <location>
        <begin position="54"/>
        <end position="76"/>
    </location>
</feature>